<dbReference type="GO" id="GO:0016987">
    <property type="term" value="F:sigma factor activity"/>
    <property type="evidence" value="ECO:0007669"/>
    <property type="project" value="UniProtKB-KW"/>
</dbReference>
<dbReference type="InterPro" id="IPR013325">
    <property type="entry name" value="RNA_pol_sigma_r2"/>
</dbReference>
<dbReference type="Gene3D" id="1.10.1740.10">
    <property type="match status" value="1"/>
</dbReference>
<dbReference type="NCBIfam" id="TIGR02937">
    <property type="entry name" value="sigma70-ECF"/>
    <property type="match status" value="1"/>
</dbReference>
<name>A0A1Y5P9N6_9MICO</name>
<dbReference type="InterPro" id="IPR014284">
    <property type="entry name" value="RNA_pol_sigma-70_dom"/>
</dbReference>
<accession>A0A1Y5P9N6</accession>
<dbReference type="InterPro" id="IPR013249">
    <property type="entry name" value="RNA_pol_sigma70_r4_t2"/>
</dbReference>
<dbReference type="SUPFAM" id="SSF88946">
    <property type="entry name" value="Sigma2 domain of RNA polymerase sigma factors"/>
    <property type="match status" value="1"/>
</dbReference>
<keyword evidence="3" id="KW-0731">Sigma factor</keyword>
<dbReference type="InterPro" id="IPR013324">
    <property type="entry name" value="RNA_pol_sigma_r3/r4-like"/>
</dbReference>
<sequence length="203" mass="22315">MRAIPSVSTDSAIIRRSLDDPSAFAELFDRHARAVGRFAARRVGEQGGQDVLSETFLVAFRRRSTFDHAWESAMPWLLGIASRLIKKQRANEARQWRSVVASAGVADGWTDGDIARAEDRTDAAATLARLARDIDALPSRDRETLLLHAWGDLTYEEIAVALNVPVGTVRSRLNRVRRKLGAAGAAWGIGREEGRDGRVQQGA</sequence>
<dbReference type="InterPro" id="IPR036388">
    <property type="entry name" value="WH-like_DNA-bd_sf"/>
</dbReference>
<dbReference type="InterPro" id="IPR039425">
    <property type="entry name" value="RNA_pol_sigma-70-like"/>
</dbReference>
<dbReference type="GO" id="GO:0003677">
    <property type="term" value="F:DNA binding"/>
    <property type="evidence" value="ECO:0007669"/>
    <property type="project" value="InterPro"/>
</dbReference>
<dbReference type="AlphaFoldDB" id="A0A1Y5P9N6"/>
<evidence type="ECO:0000256" key="4">
    <source>
        <dbReference type="ARBA" id="ARBA00023163"/>
    </source>
</evidence>
<keyword evidence="2" id="KW-0805">Transcription regulation</keyword>
<dbReference type="InterPro" id="IPR007627">
    <property type="entry name" value="RNA_pol_sigma70_r2"/>
</dbReference>
<evidence type="ECO:0000256" key="1">
    <source>
        <dbReference type="ARBA" id="ARBA00010641"/>
    </source>
</evidence>
<dbReference type="PANTHER" id="PTHR43133:SF25">
    <property type="entry name" value="RNA POLYMERASE SIGMA FACTOR RFAY-RELATED"/>
    <property type="match status" value="1"/>
</dbReference>
<dbReference type="Pfam" id="PF04542">
    <property type="entry name" value="Sigma70_r2"/>
    <property type="match status" value="1"/>
</dbReference>
<feature type="domain" description="RNA polymerase sigma factor 70 region 4 type 2" evidence="6">
    <location>
        <begin position="134"/>
        <end position="180"/>
    </location>
</feature>
<proteinExistence type="inferred from homology"/>
<keyword evidence="4" id="KW-0804">Transcription</keyword>
<evidence type="ECO:0000313" key="7">
    <source>
        <dbReference type="EMBL" id="SBS74029.1"/>
    </source>
</evidence>
<feature type="domain" description="RNA polymerase sigma-70 region 2" evidence="5">
    <location>
        <begin position="27"/>
        <end position="94"/>
    </location>
</feature>
<comment type="similarity">
    <text evidence="1">Belongs to the sigma-70 factor family. ECF subfamily.</text>
</comment>
<reference evidence="7" key="1">
    <citation type="submission" date="2016-03" db="EMBL/GenBank/DDBJ databases">
        <authorList>
            <person name="Ploux O."/>
        </authorList>
    </citation>
    <scope>NUCLEOTIDE SEQUENCE</scope>
    <source>
        <strain evidence="7">UC1</strain>
    </source>
</reference>
<dbReference type="PANTHER" id="PTHR43133">
    <property type="entry name" value="RNA POLYMERASE ECF-TYPE SIGMA FACTO"/>
    <property type="match status" value="1"/>
</dbReference>
<evidence type="ECO:0000259" key="5">
    <source>
        <dbReference type="Pfam" id="PF04542"/>
    </source>
</evidence>
<gene>
    <name evidence="7" type="ORF">MIPYR_50145</name>
</gene>
<evidence type="ECO:0000256" key="3">
    <source>
        <dbReference type="ARBA" id="ARBA00023082"/>
    </source>
</evidence>
<protein>
    <submittedName>
        <fullName evidence="7">Putative RNA polymerase sigma (70) factor</fullName>
    </submittedName>
</protein>
<dbReference type="Pfam" id="PF08281">
    <property type="entry name" value="Sigma70_r4_2"/>
    <property type="match status" value="1"/>
</dbReference>
<dbReference type="GO" id="GO:0006352">
    <property type="term" value="P:DNA-templated transcription initiation"/>
    <property type="evidence" value="ECO:0007669"/>
    <property type="project" value="InterPro"/>
</dbReference>
<dbReference type="CDD" id="cd06171">
    <property type="entry name" value="Sigma70_r4"/>
    <property type="match status" value="1"/>
</dbReference>
<dbReference type="SUPFAM" id="SSF88659">
    <property type="entry name" value="Sigma3 and sigma4 domains of RNA polymerase sigma factors"/>
    <property type="match status" value="1"/>
</dbReference>
<organism evidence="7">
    <name type="scientific">uncultured Microbacterium sp</name>
    <dbReference type="NCBI Taxonomy" id="191216"/>
    <lineage>
        <taxon>Bacteria</taxon>
        <taxon>Bacillati</taxon>
        <taxon>Actinomycetota</taxon>
        <taxon>Actinomycetes</taxon>
        <taxon>Micrococcales</taxon>
        <taxon>Microbacteriaceae</taxon>
        <taxon>Microbacterium</taxon>
        <taxon>environmental samples</taxon>
    </lineage>
</organism>
<dbReference type="EMBL" id="FLQR01000009">
    <property type="protein sequence ID" value="SBS74029.1"/>
    <property type="molecule type" value="Genomic_DNA"/>
</dbReference>
<evidence type="ECO:0000256" key="2">
    <source>
        <dbReference type="ARBA" id="ARBA00023015"/>
    </source>
</evidence>
<evidence type="ECO:0000259" key="6">
    <source>
        <dbReference type="Pfam" id="PF08281"/>
    </source>
</evidence>
<dbReference type="Gene3D" id="1.10.10.10">
    <property type="entry name" value="Winged helix-like DNA-binding domain superfamily/Winged helix DNA-binding domain"/>
    <property type="match status" value="1"/>
</dbReference>